<dbReference type="PRINTS" id="PR01438">
    <property type="entry name" value="UNVRSLSTRESS"/>
</dbReference>
<dbReference type="InterPro" id="IPR014729">
    <property type="entry name" value="Rossmann-like_a/b/a_fold"/>
</dbReference>
<dbReference type="PATRIC" id="fig|1204725.3.peg.912"/>
<comment type="caution">
    <text evidence="3">The sequence shown here is derived from an EMBL/GenBank/DDBJ whole genome shotgun (WGS) entry which is preliminary data.</text>
</comment>
<keyword evidence="4" id="KW-1185">Reference proteome</keyword>
<protein>
    <submittedName>
        <fullName evidence="3">UspA domain-containing protein</fullName>
    </submittedName>
</protein>
<gene>
    <name evidence="3" type="ORF">A994_04550</name>
</gene>
<dbReference type="PANTHER" id="PTHR46268">
    <property type="entry name" value="STRESS RESPONSE PROTEIN NHAX"/>
    <property type="match status" value="1"/>
</dbReference>
<organism evidence="3 4">
    <name type="scientific">Methanobacterium formicicum (strain DSM 3637 / PP1)</name>
    <dbReference type="NCBI Taxonomy" id="1204725"/>
    <lineage>
        <taxon>Archaea</taxon>
        <taxon>Methanobacteriati</taxon>
        <taxon>Methanobacteriota</taxon>
        <taxon>Methanomada group</taxon>
        <taxon>Methanobacteria</taxon>
        <taxon>Methanobacteriales</taxon>
        <taxon>Methanobacteriaceae</taxon>
        <taxon>Methanobacterium</taxon>
    </lineage>
</organism>
<dbReference type="RefSeq" id="WP_004030139.1">
    <property type="nucleotide sequence ID" value="NZ_AMPO01000003.1"/>
</dbReference>
<name>K2QDR9_METFP</name>
<dbReference type="InterPro" id="IPR006016">
    <property type="entry name" value="UspA"/>
</dbReference>
<dbReference type="AlphaFoldDB" id="K2QDR9"/>
<comment type="similarity">
    <text evidence="1">Belongs to the universal stress protein A family.</text>
</comment>
<dbReference type="Proteomes" id="UP000007360">
    <property type="component" value="Unassembled WGS sequence"/>
</dbReference>
<dbReference type="Pfam" id="PF00582">
    <property type="entry name" value="Usp"/>
    <property type="match status" value="1"/>
</dbReference>
<accession>K2QDR9</accession>
<proteinExistence type="inferred from homology"/>
<dbReference type="Gene3D" id="3.40.50.620">
    <property type="entry name" value="HUPs"/>
    <property type="match status" value="1"/>
</dbReference>
<sequence>MFKKILLPTDGSEASERAGEYAISAANLSGADIIVLNVIDTDYLNALPQQDLREKLDEQMREEGKEAVEKFKNKIESEECAGNCKNINLLTLIKQGKPEDVILETADEEGVDQIIMGKSGKHGLEKFLMGSTTERVVRRAKIPVSIIS</sequence>
<dbReference type="CDD" id="cd00293">
    <property type="entry name" value="USP-like"/>
    <property type="match status" value="1"/>
</dbReference>
<dbReference type="SUPFAM" id="SSF52402">
    <property type="entry name" value="Adenine nucleotide alpha hydrolases-like"/>
    <property type="match status" value="1"/>
</dbReference>
<evidence type="ECO:0000256" key="1">
    <source>
        <dbReference type="ARBA" id="ARBA00008791"/>
    </source>
</evidence>
<evidence type="ECO:0000259" key="2">
    <source>
        <dbReference type="Pfam" id="PF00582"/>
    </source>
</evidence>
<evidence type="ECO:0000313" key="3">
    <source>
        <dbReference type="EMBL" id="EKF86196.1"/>
    </source>
</evidence>
<dbReference type="PANTHER" id="PTHR46268:SF6">
    <property type="entry name" value="UNIVERSAL STRESS PROTEIN UP12"/>
    <property type="match status" value="1"/>
</dbReference>
<dbReference type="OrthoDB" id="105697at2157"/>
<evidence type="ECO:0000313" key="4">
    <source>
        <dbReference type="Proteomes" id="UP000007360"/>
    </source>
</evidence>
<feature type="domain" description="UspA" evidence="2">
    <location>
        <begin position="1"/>
        <end position="147"/>
    </location>
</feature>
<dbReference type="EMBL" id="AMPO01000003">
    <property type="protein sequence ID" value="EKF86196.1"/>
    <property type="molecule type" value="Genomic_DNA"/>
</dbReference>
<reference evidence="3 4" key="1">
    <citation type="journal article" date="2012" name="J. Bacteriol.">
        <title>Draft genome sequence of Methanobacterium formicicum DSM 3637, an archaebacterium isolated from the methane producer amoeba Pelomyxa palustris.</title>
        <authorList>
            <person name="Gutierrez G."/>
        </authorList>
    </citation>
    <scope>NUCLEOTIDE SEQUENCE [LARGE SCALE GENOMIC DNA]</scope>
    <source>
        <strain evidence="4">DSM 3637 / PP1</strain>
    </source>
</reference>
<dbReference type="InterPro" id="IPR006015">
    <property type="entry name" value="Universal_stress_UspA"/>
</dbReference>